<evidence type="ECO:0000256" key="3">
    <source>
        <dbReference type="ARBA" id="ARBA00022527"/>
    </source>
</evidence>
<dbReference type="PROSITE" id="PS50011">
    <property type="entry name" value="PROTEIN_KINASE_DOM"/>
    <property type="match status" value="1"/>
</dbReference>
<reference evidence="13" key="1">
    <citation type="submission" date="2016-10" db="EMBL/GenBank/DDBJ databases">
        <authorList>
            <person name="Cai Z."/>
        </authorList>
    </citation>
    <scope>NUCLEOTIDE SEQUENCE [LARGE SCALE GENOMIC DNA]</scope>
</reference>
<protein>
    <recommendedName>
        <fullName evidence="2">non-specific serine/threonine protein kinase</fullName>
        <ecNumber evidence="2">2.7.11.1</ecNumber>
    </recommendedName>
</protein>
<dbReference type="Pfam" id="PF00069">
    <property type="entry name" value="Pkinase"/>
    <property type="match status" value="1"/>
</dbReference>
<feature type="region of interest" description="Disordered" evidence="11">
    <location>
        <begin position="116"/>
        <end position="140"/>
    </location>
</feature>
<dbReference type="PROSITE" id="PS00107">
    <property type="entry name" value="PROTEIN_KINASE_ATP"/>
    <property type="match status" value="1"/>
</dbReference>
<evidence type="ECO:0000256" key="2">
    <source>
        <dbReference type="ARBA" id="ARBA00012513"/>
    </source>
</evidence>
<evidence type="ECO:0000313" key="14">
    <source>
        <dbReference type="Proteomes" id="UP000249723"/>
    </source>
</evidence>
<dbReference type="InterPro" id="IPR008271">
    <property type="entry name" value="Ser/Thr_kinase_AS"/>
</dbReference>
<feature type="region of interest" description="Disordered" evidence="11">
    <location>
        <begin position="287"/>
        <end position="316"/>
    </location>
</feature>
<dbReference type="Gene3D" id="2.30.29.30">
    <property type="entry name" value="Pleckstrin-homology domain (PH domain)/Phosphotyrosine-binding domain (PTB)"/>
    <property type="match status" value="1"/>
</dbReference>
<feature type="region of interest" description="Disordered" evidence="11">
    <location>
        <begin position="623"/>
        <end position="724"/>
    </location>
</feature>
<dbReference type="InterPro" id="IPR050236">
    <property type="entry name" value="Ser_Thr_kinase_AGC"/>
</dbReference>
<dbReference type="SMART" id="SM00220">
    <property type="entry name" value="S_TKc"/>
    <property type="match status" value="1"/>
</dbReference>
<gene>
    <name evidence="13" type="ORF">BZ3500_MVSOF-1268-A1-R1_CHR1-2G01459</name>
</gene>
<dbReference type="InterPro" id="IPR011009">
    <property type="entry name" value="Kinase-like_dom_sf"/>
</dbReference>
<evidence type="ECO:0000256" key="9">
    <source>
        <dbReference type="ARBA" id="ARBA00048679"/>
    </source>
</evidence>
<evidence type="ECO:0000256" key="6">
    <source>
        <dbReference type="ARBA" id="ARBA00022777"/>
    </source>
</evidence>
<evidence type="ECO:0000256" key="1">
    <source>
        <dbReference type="ARBA" id="ARBA00010006"/>
    </source>
</evidence>
<evidence type="ECO:0000256" key="11">
    <source>
        <dbReference type="SAM" id="MobiDB-lite"/>
    </source>
</evidence>
<keyword evidence="5 10" id="KW-0547">Nucleotide-binding</keyword>
<feature type="region of interest" description="Disordered" evidence="11">
    <location>
        <begin position="476"/>
        <end position="497"/>
    </location>
</feature>
<dbReference type="PANTHER" id="PTHR24356:SF163">
    <property type="entry name" value="3-PHOSPHOINOSITIDE-DEPENDENT PROTEIN KINASE 1-RELATED"/>
    <property type="match status" value="1"/>
</dbReference>
<dbReference type="EMBL" id="FMWP01000015">
    <property type="protein sequence ID" value="SCZ91514.1"/>
    <property type="molecule type" value="Genomic_DNA"/>
</dbReference>
<evidence type="ECO:0000256" key="7">
    <source>
        <dbReference type="ARBA" id="ARBA00022840"/>
    </source>
</evidence>
<dbReference type="Proteomes" id="UP000249723">
    <property type="component" value="Unassembled WGS sequence"/>
</dbReference>
<feature type="compositionally biased region" description="Low complexity" evidence="11">
    <location>
        <begin position="73"/>
        <end position="104"/>
    </location>
</feature>
<feature type="compositionally biased region" description="Low complexity" evidence="11">
    <location>
        <begin position="25"/>
        <end position="60"/>
    </location>
</feature>
<dbReference type="CDD" id="cd05581">
    <property type="entry name" value="STKc_PDK1"/>
    <property type="match status" value="1"/>
</dbReference>
<dbReference type="SUPFAM" id="SSF56112">
    <property type="entry name" value="Protein kinase-like (PK-like)"/>
    <property type="match status" value="1"/>
</dbReference>
<organism evidence="13 14">
    <name type="scientific">Microbotryum saponariae</name>
    <dbReference type="NCBI Taxonomy" id="289078"/>
    <lineage>
        <taxon>Eukaryota</taxon>
        <taxon>Fungi</taxon>
        <taxon>Dikarya</taxon>
        <taxon>Basidiomycota</taxon>
        <taxon>Pucciniomycotina</taxon>
        <taxon>Microbotryomycetes</taxon>
        <taxon>Microbotryales</taxon>
        <taxon>Microbotryaceae</taxon>
        <taxon>Microbotryum</taxon>
    </lineage>
</organism>
<evidence type="ECO:0000259" key="12">
    <source>
        <dbReference type="PROSITE" id="PS50011"/>
    </source>
</evidence>
<dbReference type="GO" id="GO:0004674">
    <property type="term" value="F:protein serine/threonine kinase activity"/>
    <property type="evidence" value="ECO:0007669"/>
    <property type="project" value="UniProtKB-KW"/>
</dbReference>
<dbReference type="EC" id="2.7.11.1" evidence="2"/>
<dbReference type="Gene3D" id="3.30.200.20">
    <property type="entry name" value="Phosphorylase Kinase, domain 1"/>
    <property type="match status" value="1"/>
</dbReference>
<keyword evidence="3" id="KW-0723">Serine/threonine-protein kinase</keyword>
<dbReference type="GO" id="GO:0035556">
    <property type="term" value="P:intracellular signal transduction"/>
    <property type="evidence" value="ECO:0007669"/>
    <property type="project" value="TreeGrafter"/>
</dbReference>
<dbReference type="PROSITE" id="PS00108">
    <property type="entry name" value="PROTEIN_KINASE_ST"/>
    <property type="match status" value="1"/>
</dbReference>
<keyword evidence="14" id="KW-1185">Reference proteome</keyword>
<dbReference type="Pfam" id="PF14593">
    <property type="entry name" value="PH_3"/>
    <property type="match status" value="1"/>
</dbReference>
<dbReference type="FunFam" id="1.10.510.10:FF:000534">
    <property type="entry name" value="Serine/threonine-protein kinase PKH2"/>
    <property type="match status" value="1"/>
</dbReference>
<dbReference type="InterPro" id="IPR033931">
    <property type="entry name" value="PDK1-typ_PH"/>
</dbReference>
<comment type="catalytic activity">
    <reaction evidence="8">
        <text>L-threonyl-[protein] + ATP = O-phospho-L-threonyl-[protein] + ADP + H(+)</text>
        <dbReference type="Rhea" id="RHEA:46608"/>
        <dbReference type="Rhea" id="RHEA-COMP:11060"/>
        <dbReference type="Rhea" id="RHEA-COMP:11605"/>
        <dbReference type="ChEBI" id="CHEBI:15378"/>
        <dbReference type="ChEBI" id="CHEBI:30013"/>
        <dbReference type="ChEBI" id="CHEBI:30616"/>
        <dbReference type="ChEBI" id="CHEBI:61977"/>
        <dbReference type="ChEBI" id="CHEBI:456216"/>
        <dbReference type="EC" id="2.7.11.1"/>
    </reaction>
</comment>
<dbReference type="OrthoDB" id="2536620at2759"/>
<evidence type="ECO:0000256" key="8">
    <source>
        <dbReference type="ARBA" id="ARBA00047899"/>
    </source>
</evidence>
<dbReference type="AlphaFoldDB" id="A0A2X0KWE9"/>
<dbReference type="FunFam" id="3.30.200.20:FF:000191">
    <property type="entry name" value="3-phosphoinositide-dependent protein kinase 2-like"/>
    <property type="match status" value="1"/>
</dbReference>
<dbReference type="PANTHER" id="PTHR24356">
    <property type="entry name" value="SERINE/THREONINE-PROTEIN KINASE"/>
    <property type="match status" value="1"/>
</dbReference>
<keyword evidence="7 10" id="KW-0067">ATP-binding</keyword>
<dbReference type="Gene3D" id="1.10.510.10">
    <property type="entry name" value="Transferase(Phosphotransferase) domain 1"/>
    <property type="match status" value="1"/>
</dbReference>
<proteinExistence type="inferred from homology"/>
<dbReference type="InterPro" id="IPR011993">
    <property type="entry name" value="PH-like_dom_sf"/>
</dbReference>
<feature type="compositionally biased region" description="Acidic residues" evidence="11">
    <location>
        <begin position="659"/>
        <end position="671"/>
    </location>
</feature>
<feature type="compositionally biased region" description="Acidic residues" evidence="11">
    <location>
        <begin position="678"/>
        <end position="688"/>
    </location>
</feature>
<comment type="similarity">
    <text evidence="1">Belongs to the protein kinase superfamily. AGC Ser/Thr protein kinase family. PDPK1 subfamily.</text>
</comment>
<keyword evidence="4" id="KW-0808">Transferase</keyword>
<feature type="compositionally biased region" description="Low complexity" evidence="11">
    <location>
        <begin position="698"/>
        <end position="709"/>
    </location>
</feature>
<evidence type="ECO:0000256" key="5">
    <source>
        <dbReference type="ARBA" id="ARBA00022741"/>
    </source>
</evidence>
<feature type="domain" description="Protein kinase" evidence="12">
    <location>
        <begin position="326"/>
        <end position="602"/>
    </location>
</feature>
<feature type="region of interest" description="Disordered" evidence="11">
    <location>
        <begin position="1"/>
        <end position="104"/>
    </location>
</feature>
<dbReference type="InterPro" id="IPR017441">
    <property type="entry name" value="Protein_kinase_ATP_BS"/>
</dbReference>
<name>A0A2X0KWE9_9BASI</name>
<dbReference type="InterPro" id="IPR000719">
    <property type="entry name" value="Prot_kinase_dom"/>
</dbReference>
<evidence type="ECO:0000256" key="10">
    <source>
        <dbReference type="PROSITE-ProRule" id="PRU10141"/>
    </source>
</evidence>
<evidence type="ECO:0000256" key="4">
    <source>
        <dbReference type="ARBA" id="ARBA00022679"/>
    </source>
</evidence>
<accession>A0A2X0KWE9</accession>
<sequence>MSESRHLPSSTEAGPSRHPTLLNLSTPSASSPSTSSSTTSSPARSATSTSTPAPYAPISTHTDGSITHPGYGSITTPLSTTSSLSSASSSIVSRQSSIRSTSSVVAVPIRKPIRGPSAAYGASPPTPMPNHPHFSSDQYSHSSLYSMPMARNSSSGSNHSAQLVGENFDSGDSVVPIPTGSGDKAECFDEPPHRDSTVSTPLGFDLTSGLRDLTVADLRTPSSSATPPGPSRSSTARAFVGVGTAVTPTRQSSQLGTSPASMMTIKQPSPQSNPLPIPPALQIARPSWDRASSSTLSDQPALRKVDSKDPSSNPSVMVVRKTPQDFVFGKTLGQGSYSTVSLVTDKVAPHHQYALKVLDKEHIKREKKTKYVLIERDTLKALDGHPGIVRLYWTFQDVHSLYYVLELAKNGELLKWIKKFGSFSLPSARFYAAQLLSAIEHMHSRGVIHRDLKPENILLDVDMRIKVTDFGTAKLLSDTTEPEPTPEQASNPDNLSKRARSFVGTPEYVSPEILSSGKESSRLSDYWGFGCILYQIIAGRPPFQAKTDYLMFQKIIGLEYEFPLGFDEKAKDLVENLLVVDPTQRLGATAEGIQAIKSHPFFTSEPSIDFSTIWTVTPPPIETGLVQPKLGPAPNRGGEGEGMNMQAVDDLLGGFGSDGLDDEDEDGDGDGEGSVSGPDEDEDQDDFTADTSGPDKMTSQTTQLATRTTHSNANPPHPTTKWGSILQPSETILLTSPILTKRSLIKKKRLLLLTSTDRLLCLKESWDKVTIKHEVWLGKALKGGVDKIGTVGFVKAEREGEKGFLLRTSHTTLKFEDPSGGAARWVQELNQAHTLGLQAMSK</sequence>
<evidence type="ECO:0000313" key="13">
    <source>
        <dbReference type="EMBL" id="SCZ91514.1"/>
    </source>
</evidence>
<dbReference type="STRING" id="289078.A0A2X0KWE9"/>
<dbReference type="GO" id="GO:0005524">
    <property type="term" value="F:ATP binding"/>
    <property type="evidence" value="ECO:0007669"/>
    <property type="project" value="UniProtKB-UniRule"/>
</dbReference>
<dbReference type="SUPFAM" id="SSF50729">
    <property type="entry name" value="PH domain-like"/>
    <property type="match status" value="1"/>
</dbReference>
<keyword evidence="6" id="KW-0418">Kinase</keyword>
<feature type="binding site" evidence="10">
    <location>
        <position position="356"/>
    </location>
    <ligand>
        <name>ATP</name>
        <dbReference type="ChEBI" id="CHEBI:30616"/>
    </ligand>
</feature>
<comment type="catalytic activity">
    <reaction evidence="9">
        <text>L-seryl-[protein] + ATP = O-phospho-L-seryl-[protein] + ADP + H(+)</text>
        <dbReference type="Rhea" id="RHEA:17989"/>
        <dbReference type="Rhea" id="RHEA-COMP:9863"/>
        <dbReference type="Rhea" id="RHEA-COMP:11604"/>
        <dbReference type="ChEBI" id="CHEBI:15378"/>
        <dbReference type="ChEBI" id="CHEBI:29999"/>
        <dbReference type="ChEBI" id="CHEBI:30616"/>
        <dbReference type="ChEBI" id="CHEBI:83421"/>
        <dbReference type="ChEBI" id="CHEBI:456216"/>
        <dbReference type="EC" id="2.7.11.1"/>
    </reaction>
</comment>
<dbReference type="InterPro" id="IPR039046">
    <property type="entry name" value="PDPK1"/>
</dbReference>